<dbReference type="Pfam" id="PF04439">
    <property type="entry name" value="Adenyl_transf"/>
    <property type="match status" value="1"/>
</dbReference>
<protein>
    <submittedName>
        <fullName evidence="1">Uncharacterized protein</fullName>
    </submittedName>
</protein>
<evidence type="ECO:0000313" key="1">
    <source>
        <dbReference type="EMBL" id="KYH30695.1"/>
    </source>
</evidence>
<reference evidence="1 2" key="1">
    <citation type="submission" date="2016-02" db="EMBL/GenBank/DDBJ databases">
        <title>Genome sequence of Clostridium tepidiprofundi DSM 19306.</title>
        <authorList>
            <person name="Poehlein A."/>
            <person name="Daniel R."/>
        </authorList>
    </citation>
    <scope>NUCLEOTIDE SEQUENCE [LARGE SCALE GENOMIC DNA]</scope>
    <source>
        <strain evidence="1 2">DSM 19306</strain>
    </source>
</reference>
<proteinExistence type="predicted"/>
<dbReference type="SUPFAM" id="SSF81631">
    <property type="entry name" value="PAP/OAS1 substrate-binding domain"/>
    <property type="match status" value="1"/>
</dbReference>
<name>A0A151ASW0_9CLOT</name>
<gene>
    <name evidence="1" type="ORF">CLTEP_25150</name>
</gene>
<dbReference type="AlphaFoldDB" id="A0A151ASW0"/>
<dbReference type="Proteomes" id="UP000075531">
    <property type="component" value="Unassembled WGS sequence"/>
</dbReference>
<accession>A0A151ASW0</accession>
<sequence length="35" mass="3975">MNTFNMSDYDSAWNALITTCELFEDIALKVTRCAS</sequence>
<dbReference type="Gene3D" id="1.20.120.330">
    <property type="entry name" value="Nucleotidyltransferases domain 2"/>
    <property type="match status" value="1"/>
</dbReference>
<dbReference type="EMBL" id="LTBA01000058">
    <property type="protein sequence ID" value="KYH30695.1"/>
    <property type="molecule type" value="Genomic_DNA"/>
</dbReference>
<organism evidence="1 2">
    <name type="scientific">Clostridium tepidiprofundi DSM 19306</name>
    <dbReference type="NCBI Taxonomy" id="1121338"/>
    <lineage>
        <taxon>Bacteria</taxon>
        <taxon>Bacillati</taxon>
        <taxon>Bacillota</taxon>
        <taxon>Clostridia</taxon>
        <taxon>Eubacteriales</taxon>
        <taxon>Clostridiaceae</taxon>
        <taxon>Clostridium</taxon>
    </lineage>
</organism>
<comment type="caution">
    <text evidence="1">The sequence shown here is derived from an EMBL/GenBank/DDBJ whole genome shotgun (WGS) entry which is preliminary data.</text>
</comment>
<keyword evidence="2" id="KW-1185">Reference proteome</keyword>
<dbReference type="InterPro" id="IPR007530">
    <property type="entry name" value="Aminoglycoside_adenylylTfrase"/>
</dbReference>
<evidence type="ECO:0000313" key="2">
    <source>
        <dbReference type="Proteomes" id="UP000075531"/>
    </source>
</evidence>